<feature type="transmembrane region" description="Helical" evidence="6">
    <location>
        <begin position="341"/>
        <end position="362"/>
    </location>
</feature>
<feature type="transmembrane region" description="Helical" evidence="6">
    <location>
        <begin position="133"/>
        <end position="154"/>
    </location>
</feature>
<dbReference type="InterPro" id="IPR036259">
    <property type="entry name" value="MFS_trans_sf"/>
</dbReference>
<dbReference type="Proteomes" id="UP001494588">
    <property type="component" value="Unassembled WGS sequence"/>
</dbReference>
<dbReference type="EMBL" id="JAZHGC010000034">
    <property type="protein sequence ID" value="MEM5290296.1"/>
    <property type="molecule type" value="Genomic_DNA"/>
</dbReference>
<dbReference type="RefSeq" id="WP_201658826.1">
    <property type="nucleotide sequence ID" value="NZ_CAJHCS010000032.1"/>
</dbReference>
<keyword evidence="2 6" id="KW-0812">Transmembrane</keyword>
<feature type="compositionally biased region" description="Polar residues" evidence="5">
    <location>
        <begin position="18"/>
        <end position="28"/>
    </location>
</feature>
<keyword evidence="3 6" id="KW-1133">Transmembrane helix</keyword>
<dbReference type="PANTHER" id="PTHR23508">
    <property type="entry name" value="CARBOXYLIC ACID TRANSPORTER PROTEIN HOMOLOG"/>
    <property type="match status" value="1"/>
</dbReference>
<feature type="transmembrane region" description="Helical" evidence="6">
    <location>
        <begin position="194"/>
        <end position="212"/>
    </location>
</feature>
<proteinExistence type="predicted"/>
<feature type="transmembrane region" description="Helical" evidence="6">
    <location>
        <begin position="40"/>
        <end position="63"/>
    </location>
</feature>
<evidence type="ECO:0000256" key="5">
    <source>
        <dbReference type="SAM" id="MobiDB-lite"/>
    </source>
</evidence>
<evidence type="ECO:0000256" key="3">
    <source>
        <dbReference type="ARBA" id="ARBA00022989"/>
    </source>
</evidence>
<dbReference type="InterPro" id="IPR020846">
    <property type="entry name" value="MFS_dom"/>
</dbReference>
<feature type="transmembrane region" description="Helical" evidence="6">
    <location>
        <begin position="400"/>
        <end position="424"/>
    </location>
</feature>
<feature type="transmembrane region" description="Helical" evidence="6">
    <location>
        <begin position="75"/>
        <end position="96"/>
    </location>
</feature>
<gene>
    <name evidence="8" type="ORF">V4C55_31690</name>
</gene>
<dbReference type="InterPro" id="IPR011701">
    <property type="entry name" value="MFS"/>
</dbReference>
<feature type="transmembrane region" description="Helical" evidence="6">
    <location>
        <begin position="374"/>
        <end position="394"/>
    </location>
</feature>
<evidence type="ECO:0000256" key="1">
    <source>
        <dbReference type="ARBA" id="ARBA00004141"/>
    </source>
</evidence>
<feature type="region of interest" description="Disordered" evidence="5">
    <location>
        <begin position="1"/>
        <end position="29"/>
    </location>
</feature>
<feature type="transmembrane region" description="Helical" evidence="6">
    <location>
        <begin position="316"/>
        <end position="335"/>
    </location>
</feature>
<evidence type="ECO:0000313" key="9">
    <source>
        <dbReference type="Proteomes" id="UP001494588"/>
    </source>
</evidence>
<evidence type="ECO:0000259" key="7">
    <source>
        <dbReference type="PROSITE" id="PS50850"/>
    </source>
</evidence>
<comment type="subcellular location">
    <subcellularLocation>
        <location evidence="1">Membrane</location>
        <topology evidence="1">Multi-pass membrane protein</topology>
    </subcellularLocation>
</comment>
<evidence type="ECO:0000256" key="2">
    <source>
        <dbReference type="ARBA" id="ARBA00022692"/>
    </source>
</evidence>
<feature type="transmembrane region" description="Helical" evidence="6">
    <location>
        <begin position="166"/>
        <end position="188"/>
    </location>
</feature>
<dbReference type="InterPro" id="IPR005829">
    <property type="entry name" value="Sugar_transporter_CS"/>
</dbReference>
<sequence>MLEESSRSVRPATDEGVGTTSASRSGTKGSWRADVLPKHWWALAAVVLGNVLDAFDVMVYAFALSTILHEWNLTTLQAGFLATVSLLACSIGGVVSGPVADKIGRKRSIVLCITVFTIFAGLSAFTQNLNQLAVTRAVLGLGWGGMWTVSVLLISESWPVKHRAKALSVMQAGWSLGYIGAAAASALVLPVFGWRTLFFLGVIPGLLIFWIIRHVDESPLYLRARAENRMKADYMQIFRGRMRRPTLMMCLISTLTMCGYWGLFTWLPGYLSLPLAKGGAGLSIAKSSGFLIPAMIAAWFGNAIFGVLADRFGRRPIFAVYVIVSCVMIYLLSSVRDETSLLVLSPFVGFFAAGAFAGFGPMLSEVFPTSCRGFGVGFCYNFGRGISSFAPAVIGLLSEWYGIGGALSITAGFYLLAAGAVFLVPETAGKELE</sequence>
<dbReference type="SUPFAM" id="SSF103473">
    <property type="entry name" value="MFS general substrate transporter"/>
    <property type="match status" value="1"/>
</dbReference>
<feature type="domain" description="Major facilitator superfamily (MFS) profile" evidence="7">
    <location>
        <begin position="42"/>
        <end position="429"/>
    </location>
</feature>
<dbReference type="Gene3D" id="1.20.1250.20">
    <property type="entry name" value="MFS general substrate transporter like domains"/>
    <property type="match status" value="2"/>
</dbReference>
<dbReference type="PROSITE" id="PS50850">
    <property type="entry name" value="MFS"/>
    <property type="match status" value="1"/>
</dbReference>
<accession>A0ABU9QLC8</accession>
<dbReference type="PROSITE" id="PS00217">
    <property type="entry name" value="SUGAR_TRANSPORT_2"/>
    <property type="match status" value="1"/>
</dbReference>
<protein>
    <submittedName>
        <fullName evidence="8">MFS transporter</fullName>
    </submittedName>
</protein>
<keyword evidence="9" id="KW-1185">Reference proteome</keyword>
<feature type="transmembrane region" description="Helical" evidence="6">
    <location>
        <begin position="108"/>
        <end position="127"/>
    </location>
</feature>
<feature type="transmembrane region" description="Helical" evidence="6">
    <location>
        <begin position="287"/>
        <end position="309"/>
    </location>
</feature>
<comment type="caution">
    <text evidence="8">The sequence shown here is derived from an EMBL/GenBank/DDBJ whole genome shotgun (WGS) entry which is preliminary data.</text>
</comment>
<dbReference type="Pfam" id="PF07690">
    <property type="entry name" value="MFS_1"/>
    <property type="match status" value="1"/>
</dbReference>
<keyword evidence="4 6" id="KW-0472">Membrane</keyword>
<evidence type="ECO:0000256" key="6">
    <source>
        <dbReference type="SAM" id="Phobius"/>
    </source>
</evidence>
<name>A0ABU9QLC8_9BURK</name>
<dbReference type="PANTHER" id="PTHR23508:SF10">
    <property type="entry name" value="CARBOXYLIC ACID TRANSPORTER PROTEIN HOMOLOG"/>
    <property type="match status" value="1"/>
</dbReference>
<feature type="transmembrane region" description="Helical" evidence="6">
    <location>
        <begin position="246"/>
        <end position="267"/>
    </location>
</feature>
<evidence type="ECO:0000313" key="8">
    <source>
        <dbReference type="EMBL" id="MEM5290296.1"/>
    </source>
</evidence>
<reference evidence="8 9" key="1">
    <citation type="submission" date="2024-01" db="EMBL/GenBank/DDBJ databases">
        <title>The diversity of rhizobia nodulating Mimosa spp. in eleven states of Brazil covering several biomes is determined by host plant, location, and edaphic factors.</title>
        <authorList>
            <person name="Rouws L."/>
            <person name="Barauna A."/>
            <person name="Beukes C."/>
            <person name="De Faria S.M."/>
            <person name="Gross E."/>
            <person name="Dos Reis Junior F.B."/>
            <person name="Simon M."/>
            <person name="Maluk M."/>
            <person name="Odee D.W."/>
            <person name="Kenicer G."/>
            <person name="Young J.P.W."/>
            <person name="Reis V.M."/>
            <person name="Zilli J."/>
            <person name="James E.K."/>
        </authorList>
    </citation>
    <scope>NUCLEOTIDE SEQUENCE [LARGE SCALE GENOMIC DNA]</scope>
    <source>
        <strain evidence="8 9">JPY77</strain>
    </source>
</reference>
<evidence type="ECO:0000256" key="4">
    <source>
        <dbReference type="ARBA" id="ARBA00023136"/>
    </source>
</evidence>
<organism evidence="8 9">
    <name type="scientific">Paraburkholderia sabiae</name>
    <dbReference type="NCBI Taxonomy" id="273251"/>
    <lineage>
        <taxon>Bacteria</taxon>
        <taxon>Pseudomonadati</taxon>
        <taxon>Pseudomonadota</taxon>
        <taxon>Betaproteobacteria</taxon>
        <taxon>Burkholderiales</taxon>
        <taxon>Burkholderiaceae</taxon>
        <taxon>Paraburkholderia</taxon>
    </lineage>
</organism>